<accession>A0A4P6FDF3</accession>
<evidence type="ECO:0000256" key="4">
    <source>
        <dbReference type="ARBA" id="ARBA00022692"/>
    </source>
</evidence>
<name>A0A4P6FDF3_9MICO</name>
<dbReference type="CDD" id="cd06261">
    <property type="entry name" value="TM_PBP2"/>
    <property type="match status" value="1"/>
</dbReference>
<evidence type="ECO:0000256" key="6">
    <source>
        <dbReference type="ARBA" id="ARBA00023136"/>
    </source>
</evidence>
<evidence type="ECO:0000259" key="9">
    <source>
        <dbReference type="PROSITE" id="PS50928"/>
    </source>
</evidence>
<feature type="region of interest" description="Disordered" evidence="8">
    <location>
        <begin position="1"/>
        <end position="36"/>
    </location>
</feature>
<dbReference type="GO" id="GO:0055085">
    <property type="term" value="P:transmembrane transport"/>
    <property type="evidence" value="ECO:0007669"/>
    <property type="project" value="InterPro"/>
</dbReference>
<dbReference type="PROSITE" id="PS50928">
    <property type="entry name" value="ABC_TM1"/>
    <property type="match status" value="1"/>
</dbReference>
<dbReference type="Gene3D" id="1.10.3720.10">
    <property type="entry name" value="MetI-like"/>
    <property type="match status" value="1"/>
</dbReference>
<gene>
    <name evidence="10" type="ORF">ET445_02595</name>
</gene>
<dbReference type="RefSeq" id="WP_129188562.1">
    <property type="nucleotide sequence ID" value="NZ_CP035491.1"/>
</dbReference>
<evidence type="ECO:0000256" key="1">
    <source>
        <dbReference type="ARBA" id="ARBA00004651"/>
    </source>
</evidence>
<feature type="transmembrane region" description="Helical" evidence="7">
    <location>
        <begin position="102"/>
        <end position="126"/>
    </location>
</feature>
<dbReference type="Proteomes" id="UP000291259">
    <property type="component" value="Chromosome"/>
</dbReference>
<keyword evidence="5 7" id="KW-1133">Transmembrane helix</keyword>
<keyword evidence="4 7" id="KW-0812">Transmembrane</keyword>
<dbReference type="PANTHER" id="PTHR43744:SF8">
    <property type="entry name" value="SN-GLYCEROL-3-PHOSPHATE TRANSPORT SYSTEM PERMEASE PROTEIN UGPE"/>
    <property type="match status" value="1"/>
</dbReference>
<feature type="transmembrane region" description="Helical" evidence="7">
    <location>
        <begin position="138"/>
        <end position="160"/>
    </location>
</feature>
<feature type="transmembrane region" description="Helical" evidence="7">
    <location>
        <begin position="172"/>
        <end position="194"/>
    </location>
</feature>
<dbReference type="PANTHER" id="PTHR43744">
    <property type="entry name" value="ABC TRANSPORTER PERMEASE PROTEIN MG189-RELATED-RELATED"/>
    <property type="match status" value="1"/>
</dbReference>
<keyword evidence="6 7" id="KW-0472">Membrane</keyword>
<evidence type="ECO:0000256" key="7">
    <source>
        <dbReference type="RuleBase" id="RU363032"/>
    </source>
</evidence>
<dbReference type="AlphaFoldDB" id="A0A4P6FDF3"/>
<reference evidence="10 11" key="1">
    <citation type="submission" date="2019-01" db="EMBL/GenBank/DDBJ databases">
        <title>Genome sequencing of strain FW100M-8.</title>
        <authorList>
            <person name="Heo J."/>
            <person name="Kim S.-J."/>
            <person name="Kim J.-S."/>
            <person name="Hong S.-B."/>
            <person name="Kwon S.-W."/>
        </authorList>
    </citation>
    <scope>NUCLEOTIDE SEQUENCE [LARGE SCALE GENOMIC DNA]</scope>
    <source>
        <strain evidence="10 11">FW100M-8</strain>
    </source>
</reference>
<evidence type="ECO:0000313" key="10">
    <source>
        <dbReference type="EMBL" id="QAY72389.1"/>
    </source>
</evidence>
<evidence type="ECO:0000256" key="2">
    <source>
        <dbReference type="ARBA" id="ARBA00022448"/>
    </source>
</evidence>
<feature type="transmembrane region" description="Helical" evidence="7">
    <location>
        <begin position="273"/>
        <end position="294"/>
    </location>
</feature>
<proteinExistence type="inferred from homology"/>
<keyword evidence="2 7" id="KW-0813">Transport</keyword>
<evidence type="ECO:0000313" key="11">
    <source>
        <dbReference type="Proteomes" id="UP000291259"/>
    </source>
</evidence>
<feature type="domain" description="ABC transmembrane type-1" evidence="9">
    <location>
        <begin position="103"/>
        <end position="294"/>
    </location>
</feature>
<feature type="transmembrane region" description="Helical" evidence="7">
    <location>
        <begin position="47"/>
        <end position="68"/>
    </location>
</feature>
<keyword evidence="11" id="KW-1185">Reference proteome</keyword>
<keyword evidence="3" id="KW-1003">Cell membrane</keyword>
<organism evidence="10 11">
    <name type="scientific">Agromyces protaetiae</name>
    <dbReference type="NCBI Taxonomy" id="2509455"/>
    <lineage>
        <taxon>Bacteria</taxon>
        <taxon>Bacillati</taxon>
        <taxon>Actinomycetota</taxon>
        <taxon>Actinomycetes</taxon>
        <taxon>Micrococcales</taxon>
        <taxon>Microbacteriaceae</taxon>
        <taxon>Agromyces</taxon>
    </lineage>
</organism>
<evidence type="ECO:0000256" key="5">
    <source>
        <dbReference type="ARBA" id="ARBA00022989"/>
    </source>
</evidence>
<dbReference type="EMBL" id="CP035491">
    <property type="protein sequence ID" value="QAY72389.1"/>
    <property type="molecule type" value="Genomic_DNA"/>
</dbReference>
<protein>
    <submittedName>
        <fullName evidence="10">Carbohydrate ABC transporter permease</fullName>
    </submittedName>
</protein>
<sequence>MTTLVERPMGRQQDPDGGEAHVTVTREPVAGRRKSGRSLAESLGRHTVLTVLALFTAFPVLLIVSTALKTPADVRVNPFGLFSSFSFENLATAWTVGRFGEYAWNSVLLSVPTTILVVLLSTAAGYAFARLQFWGRGVLFSLIMLGLLVPFFTYMIPLYFELKTIGLLDTLLGVILVMTTGGLAFGTFFMRSFFLNLPSELEQAARVDGCSEFGIFWRVMLPLVRPGMLALAVFMFLYTWNEFLIPLLYLPGGELRPLTTGLYMFTAGRAIDIGPMAAGTLITILPVLLVFLVLQRQVTQGFLAGAVKG</sequence>
<dbReference type="KEGG" id="agf:ET445_02595"/>
<dbReference type="Pfam" id="PF00528">
    <property type="entry name" value="BPD_transp_1"/>
    <property type="match status" value="1"/>
</dbReference>
<dbReference type="OrthoDB" id="3521657at2"/>
<feature type="transmembrane region" description="Helical" evidence="7">
    <location>
        <begin position="215"/>
        <end position="240"/>
    </location>
</feature>
<dbReference type="InterPro" id="IPR035906">
    <property type="entry name" value="MetI-like_sf"/>
</dbReference>
<comment type="similarity">
    <text evidence="7">Belongs to the binding-protein-dependent transport system permease family.</text>
</comment>
<dbReference type="InterPro" id="IPR000515">
    <property type="entry name" value="MetI-like"/>
</dbReference>
<evidence type="ECO:0000256" key="8">
    <source>
        <dbReference type="SAM" id="MobiDB-lite"/>
    </source>
</evidence>
<comment type="subcellular location">
    <subcellularLocation>
        <location evidence="1 7">Cell membrane</location>
        <topology evidence="1 7">Multi-pass membrane protein</topology>
    </subcellularLocation>
</comment>
<dbReference type="GO" id="GO:0005886">
    <property type="term" value="C:plasma membrane"/>
    <property type="evidence" value="ECO:0007669"/>
    <property type="project" value="UniProtKB-SubCell"/>
</dbReference>
<dbReference type="SUPFAM" id="SSF161098">
    <property type="entry name" value="MetI-like"/>
    <property type="match status" value="1"/>
</dbReference>
<evidence type="ECO:0000256" key="3">
    <source>
        <dbReference type="ARBA" id="ARBA00022475"/>
    </source>
</evidence>